<dbReference type="WBParaSite" id="L893_g25716.t1">
    <property type="protein sequence ID" value="L893_g25716.t1"/>
    <property type="gene ID" value="L893_g25716"/>
</dbReference>
<dbReference type="InterPro" id="IPR000742">
    <property type="entry name" value="EGF"/>
</dbReference>
<keyword evidence="7" id="KW-0378">Hydrolase</keyword>
<dbReference type="PRINTS" id="PR00846">
    <property type="entry name" value="GLHYDRLASE56"/>
</dbReference>
<dbReference type="AlphaFoldDB" id="A0A1I7ZF60"/>
<comment type="similarity">
    <text evidence="1 3 7">Belongs to the glycosyl hydrolase 56 family.</text>
</comment>
<evidence type="ECO:0000256" key="4">
    <source>
        <dbReference type="PIRSR" id="PIRSR038193-1"/>
    </source>
</evidence>
<evidence type="ECO:0000313" key="10">
    <source>
        <dbReference type="Proteomes" id="UP000095287"/>
    </source>
</evidence>
<keyword evidence="8" id="KW-0732">Signal</keyword>
<dbReference type="Proteomes" id="UP000095287">
    <property type="component" value="Unplaced"/>
</dbReference>
<keyword evidence="7" id="KW-0326">Glycosidase</keyword>
<dbReference type="GO" id="GO:0004415">
    <property type="term" value="F:hyalurononglucosaminidase activity"/>
    <property type="evidence" value="ECO:0007669"/>
    <property type="project" value="UniProtKB-UniRule"/>
</dbReference>
<keyword evidence="6" id="KW-0245">EGF-like domain</keyword>
<dbReference type="PANTHER" id="PTHR11769">
    <property type="entry name" value="HYALURONIDASE"/>
    <property type="match status" value="1"/>
</dbReference>
<dbReference type="PROSITE" id="PS00022">
    <property type="entry name" value="EGF_1"/>
    <property type="match status" value="1"/>
</dbReference>
<evidence type="ECO:0000256" key="2">
    <source>
        <dbReference type="ARBA" id="ARBA00023157"/>
    </source>
</evidence>
<evidence type="ECO:0000256" key="5">
    <source>
        <dbReference type="PIRSR" id="PIRSR038193-3"/>
    </source>
</evidence>
<dbReference type="Gene3D" id="3.20.20.70">
    <property type="entry name" value="Aldolase class I"/>
    <property type="match status" value="1"/>
</dbReference>
<name>A0A1I7ZF60_9BILA</name>
<dbReference type="SUPFAM" id="SSF57196">
    <property type="entry name" value="EGF/Laminin"/>
    <property type="match status" value="1"/>
</dbReference>
<feature type="active site" description="Proton donor" evidence="4">
    <location>
        <position position="128"/>
    </location>
</feature>
<feature type="signal peptide" evidence="8">
    <location>
        <begin position="1"/>
        <end position="19"/>
    </location>
</feature>
<comment type="catalytic activity">
    <reaction evidence="7">
        <text>Random hydrolysis of (1-&gt;4)-linkages between N-acetyl-beta-D-glucosamine and D-glucuronate residues in hyaluronate.</text>
        <dbReference type="EC" id="3.2.1.35"/>
    </reaction>
</comment>
<dbReference type="PANTHER" id="PTHR11769:SF35">
    <property type="entry name" value="HYALURONIDASE"/>
    <property type="match status" value="1"/>
</dbReference>
<organism evidence="10 11">
    <name type="scientific">Steinernema glaseri</name>
    <dbReference type="NCBI Taxonomy" id="37863"/>
    <lineage>
        <taxon>Eukaryota</taxon>
        <taxon>Metazoa</taxon>
        <taxon>Ecdysozoa</taxon>
        <taxon>Nematoda</taxon>
        <taxon>Chromadorea</taxon>
        <taxon>Rhabditida</taxon>
        <taxon>Tylenchina</taxon>
        <taxon>Panagrolaimomorpha</taxon>
        <taxon>Strongyloidoidea</taxon>
        <taxon>Steinernematidae</taxon>
        <taxon>Steinernema</taxon>
    </lineage>
</organism>
<dbReference type="PIRSF" id="PIRSF038193">
    <property type="entry name" value="Hyaluronidase"/>
    <property type="match status" value="1"/>
</dbReference>
<proteinExistence type="inferred from homology"/>
<feature type="disulfide bond" evidence="5">
    <location>
        <begin position="354"/>
        <end position="365"/>
    </location>
</feature>
<dbReference type="InterPro" id="IPR018155">
    <property type="entry name" value="Hyaluronidase"/>
</dbReference>
<reference evidence="11" key="1">
    <citation type="submission" date="2016-11" db="UniProtKB">
        <authorList>
            <consortium name="WormBaseParasite"/>
        </authorList>
    </citation>
    <scope>IDENTIFICATION</scope>
</reference>
<dbReference type="EC" id="3.2.1.35" evidence="7"/>
<dbReference type="GO" id="GO:0030214">
    <property type="term" value="P:hyaluronan catabolic process"/>
    <property type="evidence" value="ECO:0007669"/>
    <property type="project" value="TreeGrafter"/>
</dbReference>
<evidence type="ECO:0000259" key="9">
    <source>
        <dbReference type="PROSITE" id="PS50026"/>
    </source>
</evidence>
<dbReference type="InterPro" id="IPR013785">
    <property type="entry name" value="Aldolase_TIM"/>
</dbReference>
<evidence type="ECO:0000256" key="8">
    <source>
        <dbReference type="SAM" id="SignalP"/>
    </source>
</evidence>
<accession>A0A1I7ZF60</accession>
<evidence type="ECO:0000256" key="3">
    <source>
        <dbReference type="PIRNR" id="PIRNR038193"/>
    </source>
</evidence>
<evidence type="ECO:0000313" key="11">
    <source>
        <dbReference type="WBParaSite" id="L893_g25716.t1"/>
    </source>
</evidence>
<dbReference type="Pfam" id="PF01630">
    <property type="entry name" value="Glyco_hydro_56"/>
    <property type="match status" value="1"/>
</dbReference>
<feature type="disulfide bond" evidence="5">
    <location>
        <begin position="204"/>
        <end position="216"/>
    </location>
</feature>
<protein>
    <recommendedName>
        <fullName evidence="7">Hyaluronidase</fullName>
        <ecNumber evidence="7">3.2.1.35</ecNumber>
    </recommendedName>
</protein>
<dbReference type="SUPFAM" id="SSF51445">
    <property type="entry name" value="(Trans)glycosidases"/>
    <property type="match status" value="1"/>
</dbReference>
<dbReference type="InterPro" id="IPR017853">
    <property type="entry name" value="GH"/>
</dbReference>
<feature type="disulfide bond" evidence="5">
    <location>
        <begin position="37"/>
        <end position="329"/>
    </location>
</feature>
<comment type="caution">
    <text evidence="6">Lacks conserved residue(s) required for the propagation of feature annotation.</text>
</comment>
<feature type="chain" id="PRO_5009313378" description="Hyaluronidase" evidence="8">
    <location>
        <begin position="20"/>
        <end position="414"/>
    </location>
</feature>
<evidence type="ECO:0000256" key="1">
    <source>
        <dbReference type="ARBA" id="ARBA00008871"/>
    </source>
</evidence>
<keyword evidence="10" id="KW-1185">Reference proteome</keyword>
<evidence type="ECO:0000256" key="7">
    <source>
        <dbReference type="RuleBase" id="RU610713"/>
    </source>
</evidence>
<dbReference type="GO" id="GO:0005975">
    <property type="term" value="P:carbohydrate metabolic process"/>
    <property type="evidence" value="ECO:0007669"/>
    <property type="project" value="UniProtKB-UniRule"/>
</dbReference>
<evidence type="ECO:0000256" key="6">
    <source>
        <dbReference type="PROSITE-ProRule" id="PRU00076"/>
    </source>
</evidence>
<dbReference type="PROSITE" id="PS01186">
    <property type="entry name" value="EGF_2"/>
    <property type="match status" value="1"/>
</dbReference>
<keyword evidence="2 5" id="KW-1015">Disulfide bond</keyword>
<feature type="domain" description="EGF-like" evidence="9">
    <location>
        <begin position="350"/>
        <end position="396"/>
    </location>
</feature>
<feature type="disulfide bond" evidence="6">
    <location>
        <begin position="386"/>
        <end position="395"/>
    </location>
</feature>
<dbReference type="PROSITE" id="PS50026">
    <property type="entry name" value="EGF_3"/>
    <property type="match status" value="1"/>
</dbReference>
<sequence length="414" mass="48339">MLRCPPWLVLLVLLTLTHAAKEESKFSIYWNAPTYNCHRMNVTIPLEQYGIRVNRNMSFQGEEVVLFYEQKFGIYPFYKKINSSSYEMVNGGLPQRVSIGEHLRKVKADIEEKIPSSGYSGLAVIDFEDWRPLWSLNWGTKTVYKRESVRYVLERYPTLSRKSARRIAITEFNKAARNFMVQTIRLGMQLRPNARWGFYGFPYCNYDAGQRGDTECNAKFAKHNDKLGFVMREGNTLYPSIYLNTDEKEDVNFRYIQALIKESVRARKRLRSVAPIFVYTKIEYDPYIDLPHEFYSTTDLCNSLKQSSDLGAAGALIWSSSKGMNRQRCEGIRAYVAETFGPYAETVINHANRCARKLCSRHGRCELEPQLQCSPVSDLLLYKCDCESPFYGRNCEKHKFPWLFNWKRLSRFMH</sequence>